<feature type="compositionally biased region" description="Low complexity" evidence="4">
    <location>
        <begin position="280"/>
        <end position="293"/>
    </location>
</feature>
<evidence type="ECO:0000256" key="4">
    <source>
        <dbReference type="SAM" id="MobiDB-lite"/>
    </source>
</evidence>
<protein>
    <submittedName>
        <fullName evidence="6">AraC family transcriptional regulator</fullName>
    </submittedName>
</protein>
<evidence type="ECO:0000256" key="2">
    <source>
        <dbReference type="ARBA" id="ARBA00023125"/>
    </source>
</evidence>
<dbReference type="PANTHER" id="PTHR46796:SF14">
    <property type="entry name" value="TRANSCRIPTIONAL REGULATORY PROTEIN"/>
    <property type="match status" value="1"/>
</dbReference>
<dbReference type="RefSeq" id="WP_352561757.1">
    <property type="nucleotide sequence ID" value="NZ_JAMYQB010000029.1"/>
</dbReference>
<sequence>MTTSEQKLASGPDWYVSDVVCTAGAGDRPFEEEHRSVCIAAVTSGSFRYRTSQGTAMLAPGAVLLGNVGACYECGHEHGAGDRCLSFHFAPAYLDRIANDVPGAGKLAFGVPHLPPLPALTSLLAESEAARETADIDAFEELGLRIAAAALAVGGAALAVAGEAAPAARPPSRRDQKRVAEAVRQIELNADRPVSLSELAGSTATSPYHFLRTFRQVAGMTPYQFLLRTRLHRAAVRLRMSDEAISAIAFEAGFNDLSTFNRRFRRVMGETPGDYRARRSGSASPSPSAFAAF</sequence>
<keyword evidence="1" id="KW-0805">Transcription regulation</keyword>
<dbReference type="InterPro" id="IPR050204">
    <property type="entry name" value="AraC_XylS_family_regulators"/>
</dbReference>
<dbReference type="PROSITE" id="PS00041">
    <property type="entry name" value="HTH_ARAC_FAMILY_1"/>
    <property type="match status" value="1"/>
</dbReference>
<dbReference type="PANTHER" id="PTHR46796">
    <property type="entry name" value="HTH-TYPE TRANSCRIPTIONAL ACTIVATOR RHAS-RELATED"/>
    <property type="match status" value="1"/>
</dbReference>
<feature type="domain" description="HTH araC/xylS-type" evidence="5">
    <location>
        <begin position="180"/>
        <end position="278"/>
    </location>
</feature>
<evidence type="ECO:0000313" key="6">
    <source>
        <dbReference type="EMBL" id="MER9407741.1"/>
    </source>
</evidence>
<dbReference type="InterPro" id="IPR009057">
    <property type="entry name" value="Homeodomain-like_sf"/>
</dbReference>
<evidence type="ECO:0000256" key="3">
    <source>
        <dbReference type="ARBA" id="ARBA00023163"/>
    </source>
</evidence>
<keyword evidence="2" id="KW-0238">DNA-binding</keyword>
<organism evidence="6 7">
    <name type="scientific">Mesorhizobium caraganae</name>
    <dbReference type="NCBI Taxonomy" id="483206"/>
    <lineage>
        <taxon>Bacteria</taxon>
        <taxon>Pseudomonadati</taxon>
        <taxon>Pseudomonadota</taxon>
        <taxon>Alphaproteobacteria</taxon>
        <taxon>Hyphomicrobiales</taxon>
        <taxon>Phyllobacteriaceae</taxon>
        <taxon>Mesorhizobium</taxon>
    </lineage>
</organism>
<dbReference type="InterPro" id="IPR018062">
    <property type="entry name" value="HTH_AraC-typ_CS"/>
</dbReference>
<dbReference type="Pfam" id="PF12833">
    <property type="entry name" value="HTH_18"/>
    <property type="match status" value="1"/>
</dbReference>
<gene>
    <name evidence="6" type="ORF">NKI36_27385</name>
</gene>
<comment type="caution">
    <text evidence="6">The sequence shown here is derived from an EMBL/GenBank/DDBJ whole genome shotgun (WGS) entry which is preliminary data.</text>
</comment>
<name>A0ABV1Z7S8_9HYPH</name>
<proteinExistence type="predicted"/>
<keyword evidence="3" id="KW-0804">Transcription</keyword>
<dbReference type="Gene3D" id="1.10.10.60">
    <property type="entry name" value="Homeodomain-like"/>
    <property type="match status" value="2"/>
</dbReference>
<evidence type="ECO:0000313" key="7">
    <source>
        <dbReference type="Proteomes" id="UP001433071"/>
    </source>
</evidence>
<evidence type="ECO:0000259" key="5">
    <source>
        <dbReference type="PROSITE" id="PS01124"/>
    </source>
</evidence>
<evidence type="ECO:0000256" key="1">
    <source>
        <dbReference type="ARBA" id="ARBA00023015"/>
    </source>
</evidence>
<keyword evidence="7" id="KW-1185">Reference proteome</keyword>
<accession>A0ABV1Z7S8</accession>
<dbReference type="InterPro" id="IPR020449">
    <property type="entry name" value="Tscrpt_reg_AraC-type_HTH"/>
</dbReference>
<dbReference type="InterPro" id="IPR018060">
    <property type="entry name" value="HTH_AraC"/>
</dbReference>
<dbReference type="EMBL" id="JAMYQB010000029">
    <property type="protein sequence ID" value="MER9407741.1"/>
    <property type="molecule type" value="Genomic_DNA"/>
</dbReference>
<dbReference type="SMART" id="SM00342">
    <property type="entry name" value="HTH_ARAC"/>
    <property type="match status" value="1"/>
</dbReference>
<reference evidence="6 7" key="1">
    <citation type="journal article" date="2024" name="Proc. Natl. Acad. Sci. U.S.A.">
        <title>The evolutionary genomics of adaptation to stress in wild rhizobium bacteria.</title>
        <authorList>
            <person name="Kehlet-Delgado H."/>
            <person name="Montoya A.P."/>
            <person name="Jensen K.T."/>
            <person name="Wendlandt C.E."/>
            <person name="Dexheimer C."/>
            <person name="Roberts M."/>
            <person name="Torres Martinez L."/>
            <person name="Friesen M.L."/>
            <person name="Griffitts J.S."/>
            <person name="Porter S.S."/>
        </authorList>
    </citation>
    <scope>NUCLEOTIDE SEQUENCE [LARGE SCALE GENOMIC DNA]</scope>
    <source>
        <strain evidence="6 7">M0641</strain>
    </source>
</reference>
<dbReference type="PRINTS" id="PR00032">
    <property type="entry name" value="HTHARAC"/>
</dbReference>
<dbReference type="PROSITE" id="PS01124">
    <property type="entry name" value="HTH_ARAC_FAMILY_2"/>
    <property type="match status" value="1"/>
</dbReference>
<feature type="region of interest" description="Disordered" evidence="4">
    <location>
        <begin position="272"/>
        <end position="293"/>
    </location>
</feature>
<dbReference type="SUPFAM" id="SSF46689">
    <property type="entry name" value="Homeodomain-like"/>
    <property type="match status" value="2"/>
</dbReference>
<dbReference type="Proteomes" id="UP001433071">
    <property type="component" value="Unassembled WGS sequence"/>
</dbReference>